<keyword evidence="4" id="KW-0411">Iron-sulfur</keyword>
<feature type="domain" description="Rieske" evidence="5">
    <location>
        <begin position="10"/>
        <end position="104"/>
    </location>
</feature>
<dbReference type="Gene3D" id="2.102.10.10">
    <property type="entry name" value="Rieske [2Fe-2S] iron-sulphur domain"/>
    <property type="match status" value="1"/>
</dbReference>
<evidence type="ECO:0000313" key="6">
    <source>
        <dbReference type="EMBL" id="MFC7380654.1"/>
    </source>
</evidence>
<dbReference type="InterPro" id="IPR036922">
    <property type="entry name" value="Rieske_2Fe-2S_sf"/>
</dbReference>
<dbReference type="PANTHER" id="PTHR21496:SF23">
    <property type="entry name" value="3-PHENYLPROPIONATE_CINNAMIC ACID DIOXYGENASE FERREDOXIN SUBUNIT"/>
    <property type="match status" value="1"/>
</dbReference>
<keyword evidence="2" id="KW-0479">Metal-binding</keyword>
<dbReference type="PROSITE" id="PS51296">
    <property type="entry name" value="RIESKE"/>
    <property type="match status" value="1"/>
</dbReference>
<dbReference type="Proteomes" id="UP001596496">
    <property type="component" value="Unassembled WGS sequence"/>
</dbReference>
<evidence type="ECO:0000256" key="4">
    <source>
        <dbReference type="ARBA" id="ARBA00023014"/>
    </source>
</evidence>
<keyword evidence="7" id="KW-1185">Reference proteome</keyword>
<dbReference type="InterPro" id="IPR017941">
    <property type="entry name" value="Rieske_2Fe-2S"/>
</dbReference>
<keyword evidence="1" id="KW-0001">2Fe-2S</keyword>
<comment type="caution">
    <text evidence="6">The sequence shown here is derived from an EMBL/GenBank/DDBJ whole genome shotgun (WGS) entry which is preliminary data.</text>
</comment>
<accession>A0ABW2NWE7</accession>
<dbReference type="RefSeq" id="WP_380823686.1">
    <property type="nucleotide sequence ID" value="NZ_JBHTCG010000001.1"/>
</dbReference>
<name>A0ABW2NWE7_9ACTN</name>
<protein>
    <submittedName>
        <fullName evidence="6">Rieske (2Fe-2S) protein</fullName>
    </submittedName>
</protein>
<dbReference type="SUPFAM" id="SSF50022">
    <property type="entry name" value="ISP domain"/>
    <property type="match status" value="1"/>
</dbReference>
<keyword evidence="3" id="KW-0408">Iron</keyword>
<evidence type="ECO:0000256" key="1">
    <source>
        <dbReference type="ARBA" id="ARBA00022714"/>
    </source>
</evidence>
<organism evidence="6 7">
    <name type="scientific">Sphaerisporangium rhizosphaerae</name>
    <dbReference type="NCBI Taxonomy" id="2269375"/>
    <lineage>
        <taxon>Bacteria</taxon>
        <taxon>Bacillati</taxon>
        <taxon>Actinomycetota</taxon>
        <taxon>Actinomycetes</taxon>
        <taxon>Streptosporangiales</taxon>
        <taxon>Streptosporangiaceae</taxon>
        <taxon>Sphaerisporangium</taxon>
    </lineage>
</organism>
<dbReference type="EMBL" id="JBHTCG010000001">
    <property type="protein sequence ID" value="MFC7380654.1"/>
    <property type="molecule type" value="Genomic_DNA"/>
</dbReference>
<evidence type="ECO:0000313" key="7">
    <source>
        <dbReference type="Proteomes" id="UP001596496"/>
    </source>
</evidence>
<proteinExistence type="predicted"/>
<dbReference type="PANTHER" id="PTHR21496">
    <property type="entry name" value="FERREDOXIN-RELATED"/>
    <property type="match status" value="1"/>
</dbReference>
<reference evidence="7" key="1">
    <citation type="journal article" date="2019" name="Int. J. Syst. Evol. Microbiol.">
        <title>The Global Catalogue of Microorganisms (GCM) 10K type strain sequencing project: providing services to taxonomists for standard genome sequencing and annotation.</title>
        <authorList>
            <consortium name="The Broad Institute Genomics Platform"/>
            <consortium name="The Broad Institute Genome Sequencing Center for Infectious Disease"/>
            <person name="Wu L."/>
            <person name="Ma J."/>
        </authorList>
    </citation>
    <scope>NUCLEOTIDE SEQUENCE [LARGE SCALE GENOMIC DNA]</scope>
    <source>
        <strain evidence="7">CECT 7649</strain>
    </source>
</reference>
<evidence type="ECO:0000256" key="3">
    <source>
        <dbReference type="ARBA" id="ARBA00023004"/>
    </source>
</evidence>
<dbReference type="Pfam" id="PF00355">
    <property type="entry name" value="Rieske"/>
    <property type="match status" value="1"/>
</dbReference>
<evidence type="ECO:0000259" key="5">
    <source>
        <dbReference type="PROSITE" id="PS51296"/>
    </source>
</evidence>
<sequence>MTAAPGVRAHSLGRLDEIPVGEGRAFTVDGEQIAVFRLRDGNARAVSAVCTHAQGPLADGQIDGDVVICPLHQHMFDLATGCSTTGQPPLRSYPLRIDPDGHLFVHI</sequence>
<evidence type="ECO:0000256" key="2">
    <source>
        <dbReference type="ARBA" id="ARBA00022723"/>
    </source>
</evidence>
<gene>
    <name evidence="6" type="ORF">ACFQSB_00470</name>
</gene>